<evidence type="ECO:0000256" key="3">
    <source>
        <dbReference type="ARBA" id="ARBA00011245"/>
    </source>
</evidence>
<evidence type="ECO:0000313" key="11">
    <source>
        <dbReference type="EMBL" id="SDO43800.1"/>
    </source>
</evidence>
<evidence type="ECO:0000256" key="9">
    <source>
        <dbReference type="ARBA" id="ARBA00023186"/>
    </source>
</evidence>
<dbReference type="Proteomes" id="UP000242957">
    <property type="component" value="Unassembled WGS sequence"/>
</dbReference>
<keyword evidence="5 10" id="KW-0813">Transport</keyword>
<dbReference type="GO" id="GO:0030288">
    <property type="term" value="C:outer membrane-bounded periplasmic space"/>
    <property type="evidence" value="ECO:0007669"/>
    <property type="project" value="TreeGrafter"/>
</dbReference>
<dbReference type="Pfam" id="PF03548">
    <property type="entry name" value="LolA"/>
    <property type="match status" value="1"/>
</dbReference>
<dbReference type="AlphaFoldDB" id="A0A1H0JJV5"/>
<evidence type="ECO:0000256" key="1">
    <source>
        <dbReference type="ARBA" id="ARBA00004418"/>
    </source>
</evidence>
<comment type="subcellular location">
    <subcellularLocation>
        <location evidence="1 10">Periplasm</location>
    </subcellularLocation>
</comment>
<comment type="function">
    <text evidence="10">Participates in the translocation of lipoproteins from the inner membrane to the outer membrane. Only forms a complex with a lipoprotein if the residue after the N-terminal Cys is not an aspartate (The Asp acts as a targeting signal to indicate that the lipoprotein should stay in the inner membrane).</text>
</comment>
<name>A0A1H0JJV5_9PSED</name>
<dbReference type="InterPro" id="IPR018323">
    <property type="entry name" value="OM_lipoprot_carrier_LolA_Pbac"/>
</dbReference>
<dbReference type="SUPFAM" id="SSF89392">
    <property type="entry name" value="Prokaryotic lipoproteins and lipoprotein localization factors"/>
    <property type="match status" value="1"/>
</dbReference>
<comment type="subunit">
    <text evidence="3 10">Monomer.</text>
</comment>
<dbReference type="OrthoDB" id="9787361at2"/>
<dbReference type="InterPro" id="IPR004564">
    <property type="entry name" value="OM_lipoprot_carrier_LolA-like"/>
</dbReference>
<dbReference type="RefSeq" id="WP_084311129.1">
    <property type="nucleotide sequence ID" value="NZ_FNIJ01000011.1"/>
</dbReference>
<evidence type="ECO:0000256" key="4">
    <source>
        <dbReference type="ARBA" id="ARBA00014035"/>
    </source>
</evidence>
<evidence type="ECO:0000256" key="8">
    <source>
        <dbReference type="ARBA" id="ARBA00022927"/>
    </source>
</evidence>
<dbReference type="Gene3D" id="2.50.20.10">
    <property type="entry name" value="Lipoprotein localisation LolA/LolB/LppX"/>
    <property type="match status" value="1"/>
</dbReference>
<keyword evidence="11" id="KW-0449">Lipoprotein</keyword>
<comment type="similarity">
    <text evidence="2 10">Belongs to the LolA family.</text>
</comment>
<dbReference type="GO" id="GO:0042953">
    <property type="term" value="P:lipoprotein transport"/>
    <property type="evidence" value="ECO:0007669"/>
    <property type="project" value="InterPro"/>
</dbReference>
<gene>
    <name evidence="10" type="primary">lolA</name>
    <name evidence="11" type="ORF">SAMN05216193_111102</name>
</gene>
<dbReference type="STRING" id="198616.SAMN05216193_111102"/>
<keyword evidence="12" id="KW-1185">Reference proteome</keyword>
<feature type="signal peptide" evidence="10">
    <location>
        <begin position="1"/>
        <end position="21"/>
    </location>
</feature>
<accession>A0A1H0JJV5</accession>
<dbReference type="InterPro" id="IPR029046">
    <property type="entry name" value="LolA/LolB/LppX"/>
</dbReference>
<keyword evidence="9 10" id="KW-0143">Chaperone</keyword>
<evidence type="ECO:0000256" key="10">
    <source>
        <dbReference type="HAMAP-Rule" id="MF_00240"/>
    </source>
</evidence>
<keyword evidence="7 10" id="KW-0574">Periplasm</keyword>
<sequence precursor="true">MRLIRMLLIAALALTGVQARADDSVAAQRLSELLGKAQTMTARFSQLTLDGSGTRLQETAGQLSLKRPGLFRWHTDAPQEQLLISNGEKVWLFDPDLEQVTIQKLDQRLTQTPALLLSGDTSKIHESFDITRKEAGNVVDFILKPKDKDTLFDNLRISFRNGVVNDMQLIDSVGQRTNILFFDVKMNQSIDAGQFVFEVPKGVDVIQE</sequence>
<evidence type="ECO:0000256" key="5">
    <source>
        <dbReference type="ARBA" id="ARBA00022448"/>
    </source>
</evidence>
<evidence type="ECO:0000313" key="12">
    <source>
        <dbReference type="Proteomes" id="UP000242957"/>
    </source>
</evidence>
<evidence type="ECO:0000256" key="2">
    <source>
        <dbReference type="ARBA" id="ARBA00007615"/>
    </source>
</evidence>
<dbReference type="NCBIfam" id="TIGR00547">
    <property type="entry name" value="lolA"/>
    <property type="match status" value="1"/>
</dbReference>
<dbReference type="HAMAP" id="MF_00240">
    <property type="entry name" value="LolA"/>
    <property type="match status" value="1"/>
</dbReference>
<keyword evidence="8 10" id="KW-0653">Protein transport</keyword>
<dbReference type="PANTHER" id="PTHR35869:SF1">
    <property type="entry name" value="OUTER-MEMBRANE LIPOPROTEIN CARRIER PROTEIN"/>
    <property type="match status" value="1"/>
</dbReference>
<organism evidence="11 12">
    <name type="scientific">Pseudomonas jinjuensis</name>
    <dbReference type="NCBI Taxonomy" id="198616"/>
    <lineage>
        <taxon>Bacteria</taxon>
        <taxon>Pseudomonadati</taxon>
        <taxon>Pseudomonadota</taxon>
        <taxon>Gammaproteobacteria</taxon>
        <taxon>Pseudomonadales</taxon>
        <taxon>Pseudomonadaceae</taxon>
        <taxon>Pseudomonas</taxon>
    </lineage>
</organism>
<dbReference type="CDD" id="cd16325">
    <property type="entry name" value="LolA"/>
    <property type="match status" value="1"/>
</dbReference>
<dbReference type="PANTHER" id="PTHR35869">
    <property type="entry name" value="OUTER-MEMBRANE LIPOPROTEIN CARRIER PROTEIN"/>
    <property type="match status" value="1"/>
</dbReference>
<dbReference type="GO" id="GO:0044874">
    <property type="term" value="P:lipoprotein localization to outer membrane"/>
    <property type="evidence" value="ECO:0007669"/>
    <property type="project" value="UniProtKB-UniRule"/>
</dbReference>
<evidence type="ECO:0000256" key="7">
    <source>
        <dbReference type="ARBA" id="ARBA00022764"/>
    </source>
</evidence>
<evidence type="ECO:0000256" key="6">
    <source>
        <dbReference type="ARBA" id="ARBA00022729"/>
    </source>
</evidence>
<protein>
    <recommendedName>
        <fullName evidence="4 10">Outer-membrane lipoprotein carrier protein</fullName>
    </recommendedName>
</protein>
<dbReference type="EMBL" id="FNIJ01000011">
    <property type="protein sequence ID" value="SDO43800.1"/>
    <property type="molecule type" value="Genomic_DNA"/>
</dbReference>
<reference evidence="12" key="1">
    <citation type="submission" date="2016-10" db="EMBL/GenBank/DDBJ databases">
        <authorList>
            <person name="Varghese N."/>
            <person name="Submissions S."/>
        </authorList>
    </citation>
    <scope>NUCLEOTIDE SEQUENCE [LARGE SCALE GENOMIC DNA]</scope>
    <source>
        <strain evidence="12">JCM 21621</strain>
    </source>
</reference>
<proteinExistence type="inferred from homology"/>
<keyword evidence="6 10" id="KW-0732">Signal</keyword>
<feature type="chain" id="PRO_5017491451" description="Outer-membrane lipoprotein carrier protein" evidence="10">
    <location>
        <begin position="22"/>
        <end position="208"/>
    </location>
</feature>